<feature type="compositionally biased region" description="Polar residues" evidence="7">
    <location>
        <begin position="546"/>
        <end position="567"/>
    </location>
</feature>
<evidence type="ECO:0000256" key="4">
    <source>
        <dbReference type="ARBA" id="ARBA00023175"/>
    </source>
</evidence>
<feature type="compositionally biased region" description="Pro residues" evidence="7">
    <location>
        <begin position="248"/>
        <end position="262"/>
    </location>
</feature>
<dbReference type="InterPro" id="IPR000048">
    <property type="entry name" value="IQ_motif_EF-hand-BS"/>
</dbReference>
<feature type="region of interest" description="Disordered" evidence="7">
    <location>
        <begin position="412"/>
        <end position="431"/>
    </location>
</feature>
<feature type="compositionally biased region" description="Low complexity" evidence="7">
    <location>
        <begin position="358"/>
        <end position="372"/>
    </location>
</feature>
<evidence type="ECO:0000313" key="8">
    <source>
        <dbReference type="EMBL" id="CAF2763141.1"/>
    </source>
</evidence>
<evidence type="ECO:0000256" key="1">
    <source>
        <dbReference type="ARBA" id="ARBA00022741"/>
    </source>
</evidence>
<reference evidence="8" key="1">
    <citation type="submission" date="2021-02" db="EMBL/GenBank/DDBJ databases">
        <authorList>
            <person name="Bekaert M."/>
        </authorList>
    </citation>
    <scope>NUCLEOTIDE SEQUENCE</scope>
    <source>
        <strain evidence="8">IoA-00</strain>
    </source>
</reference>
<accession>A0A7R8CC73</accession>
<feature type="compositionally biased region" description="Polar residues" evidence="7">
    <location>
        <begin position="462"/>
        <end position="498"/>
    </location>
</feature>
<dbReference type="GO" id="GO:0000146">
    <property type="term" value="F:microfilament motor activity"/>
    <property type="evidence" value="ECO:0007669"/>
    <property type="project" value="TreeGrafter"/>
</dbReference>
<dbReference type="Proteomes" id="UP000675881">
    <property type="component" value="Chromosome 1"/>
</dbReference>
<feature type="compositionally biased region" description="Polar residues" evidence="7">
    <location>
        <begin position="509"/>
        <end position="518"/>
    </location>
</feature>
<gene>
    <name evidence="8" type="ORF">LSAA_1943</name>
</gene>
<keyword evidence="9" id="KW-1185">Reference proteome</keyword>
<sequence>MGGRRKKRLEQQRKKILSDNCCQETDGAGLTSCVAQSCKEISSESNTNKQSVGGEEEHESKLVRGVSEDGVNEEDSWRDMANNNADSNWTRPPIKAIQLQENKSTSDKEEQDNEENVGCCSSSRVPLYQPPGPWSDKPRVENNSVVVDFGKVVRVLRGPPSSCSSCSPSSKVVEEDPLMFATFVAPFRQYPSETVISRSSSSFPSRNSSVQPTHSSDNEDTAGNLPPPPPVNAIQSRANSSDTSLYNSPPPVEEWPLPPVPPGNEEDIEDEEDDFEISRQELDDQVHYERMTFISGSSANEEEDDDDDDEEEKGQLNPPKIPPHRVEVPIWDSSDRLLSNTGTVRRKGKRERNRTLVNNSNNYNAINNNSSSCGAVHSNNIEGASKNNKNNNNSSSNDNPNASVVTLINRRNQSLKHPSSRESLDNLSESSASFHENDARVVMTSVVPSVCEQVRDRNVTVRESWQSSGSEYQGSVASGGTSSITDPSSLTPQPSSSIVKLPQVPLFNRSRNPNMMINSSNKSLSRSSVEGRGPNIMHRLQRYDSESTSGCSSRARSRAESTPLSSCKRSRDATPEDEANWSNPLPPKVGVLDFVDLDPNDLNENGFLKNLQVRFKKGQIYTNVGPALISINPYKKLPLYTPDVIDSYRRQCLYQLPPHIYAITDRSWRILRDTGEDQCLLLSGETGSGKTEASKLILQYLAAATGHSQEFHAIKYKLLQANPILEAFGNARTNSNNNSSRFGKYMEIIFDFKGDPLVLIAKSFNLHVISKKQKKDLLEKFRVTTDFSNGERNFHIFYQLLSGADIQMLKDLFLQRSIDDYVVLVPRNTNSTTSSAHHLEVINAQEDRKDFFITKKAMEDIGLTSDEIFDIFSIISAILKLGNLQFLPDTNMDGTEGCSIANDYELYDVCELLCGEFSILQNGFLTRSIVSKEESLVTDLSASEAANSRDTLVRAMYARLFTWIVNRINDSFKVRASRRYRNLGILDLYGFETLNVNGFEQLIINFANEKLHQIVLDRTLIKEQEENISEGIEWQEITFFSNSPIVSLIERNGKGILSTLDEICHQSLMDIHSPLFETFLEMDNHFLNILNNEPFKSHPHLETHEPERRTVTYDVRNFSSHNADSLHRDLSIAMYECDHSLLKILFPEGNPKRTTRRRPASAGTQFKISLGALLTSIGTKSAHFIRCIKPNEDKNSKMFELSIVQHQIRYLCLIEMMMLYRNGYSYRQDYQKFLDRYKLLSIHTWPFWNGSFVDGVTYLLRELPISANDYSFGRTKIFIRSLNTVEILEELRKERLDELCILIQKTWRGHKDRQKWNRVRNAQIIISNFWRRWKNKSHIVELKQRRREEWASIVVQRTFKSWQRRRFLLALAHNLPSESPLAKEWPHSPFRFLKESNTLIRRLYHKWRCYRYRLRFDQIARNRMREKVTASIIFKDRKASYYRSIKRSFHGDYIGLRQNPTWRDALSRNSLQKVDKYVVFADIVNKIHRSNGKFVPILFVISTSSMLIMDQRTMQIKYRVPASEIYKLSLSPYHDDIAIFHVRASSPMREMRSQAHIPGCLSSETMKRKGDFVLQTGHVIEIVTKLFLVVQNATGKPPSINIETEFEANFGTDSVVFDFKANKDTTDGHHTHHHGHQHSHHHPQHVKLVKRKNKMEVIF</sequence>
<feature type="compositionally biased region" description="Basic residues" evidence="7">
    <location>
        <begin position="1630"/>
        <end position="1648"/>
    </location>
</feature>
<feature type="compositionally biased region" description="Polar residues" evidence="7">
    <location>
        <begin position="81"/>
        <end position="90"/>
    </location>
</feature>
<protein>
    <submittedName>
        <fullName evidence="8">MYO1</fullName>
    </submittedName>
</protein>
<dbReference type="PROSITE" id="PS50096">
    <property type="entry name" value="IQ"/>
    <property type="match status" value="1"/>
</dbReference>
<proteinExistence type="inferred from homology"/>
<dbReference type="PANTHER" id="PTHR13140">
    <property type="entry name" value="MYOSIN"/>
    <property type="match status" value="1"/>
</dbReference>
<feature type="compositionally biased region" description="Low complexity" evidence="7">
    <location>
        <begin position="519"/>
        <end position="528"/>
    </location>
</feature>
<dbReference type="InterPro" id="IPR001609">
    <property type="entry name" value="Myosin_head_motor_dom-like"/>
</dbReference>
<dbReference type="Gene3D" id="6.20.240.20">
    <property type="match status" value="1"/>
</dbReference>
<evidence type="ECO:0000256" key="5">
    <source>
        <dbReference type="ARBA" id="ARBA00023203"/>
    </source>
</evidence>
<keyword evidence="4 6" id="KW-0505">Motor protein</keyword>
<keyword evidence="2 6" id="KW-0067">ATP-binding</keyword>
<dbReference type="PROSITE" id="PS51456">
    <property type="entry name" value="MYOSIN_MOTOR"/>
    <property type="match status" value="1"/>
</dbReference>
<dbReference type="EMBL" id="HG994580">
    <property type="protein sequence ID" value="CAF2763141.1"/>
    <property type="molecule type" value="Genomic_DNA"/>
</dbReference>
<feature type="region of interest" description="Disordered" evidence="7">
    <location>
        <begin position="43"/>
        <end position="140"/>
    </location>
</feature>
<evidence type="ECO:0000313" key="9">
    <source>
        <dbReference type="Proteomes" id="UP000675881"/>
    </source>
</evidence>
<dbReference type="GO" id="GO:0006897">
    <property type="term" value="P:endocytosis"/>
    <property type="evidence" value="ECO:0007669"/>
    <property type="project" value="TreeGrafter"/>
</dbReference>
<dbReference type="InterPro" id="IPR027417">
    <property type="entry name" value="P-loop_NTPase"/>
</dbReference>
<dbReference type="GO" id="GO:0016459">
    <property type="term" value="C:myosin complex"/>
    <property type="evidence" value="ECO:0007669"/>
    <property type="project" value="UniProtKB-KW"/>
</dbReference>
<dbReference type="Pfam" id="PF06017">
    <property type="entry name" value="Myosin_TH1"/>
    <property type="match status" value="1"/>
</dbReference>
<keyword evidence="5 6" id="KW-0009">Actin-binding</keyword>
<organism evidence="8 9">
    <name type="scientific">Lepeophtheirus salmonis</name>
    <name type="common">Salmon louse</name>
    <name type="synonym">Caligus salmonis</name>
    <dbReference type="NCBI Taxonomy" id="72036"/>
    <lineage>
        <taxon>Eukaryota</taxon>
        <taxon>Metazoa</taxon>
        <taxon>Ecdysozoa</taxon>
        <taxon>Arthropoda</taxon>
        <taxon>Crustacea</taxon>
        <taxon>Multicrustacea</taxon>
        <taxon>Hexanauplia</taxon>
        <taxon>Copepoda</taxon>
        <taxon>Siphonostomatoida</taxon>
        <taxon>Caligidae</taxon>
        <taxon>Lepeophtheirus</taxon>
    </lineage>
</organism>
<name>A0A7R8CC73_LEPSM</name>
<keyword evidence="1 6" id="KW-0547">Nucleotide-binding</keyword>
<feature type="compositionally biased region" description="Acidic residues" evidence="7">
    <location>
        <begin position="264"/>
        <end position="275"/>
    </location>
</feature>
<dbReference type="GO" id="GO:0005737">
    <property type="term" value="C:cytoplasm"/>
    <property type="evidence" value="ECO:0007669"/>
    <property type="project" value="TreeGrafter"/>
</dbReference>
<feature type="region of interest" description="Disordered" evidence="7">
    <location>
        <begin position="462"/>
        <end position="584"/>
    </location>
</feature>
<feature type="region of interest" description="Disordered" evidence="7">
    <location>
        <begin position="195"/>
        <end position="402"/>
    </location>
</feature>
<dbReference type="InterPro" id="IPR036961">
    <property type="entry name" value="Kinesin_motor_dom_sf"/>
</dbReference>
<dbReference type="GO" id="GO:0030048">
    <property type="term" value="P:actin filament-based movement"/>
    <property type="evidence" value="ECO:0007669"/>
    <property type="project" value="TreeGrafter"/>
</dbReference>
<dbReference type="GO" id="GO:0005886">
    <property type="term" value="C:plasma membrane"/>
    <property type="evidence" value="ECO:0007669"/>
    <property type="project" value="TreeGrafter"/>
</dbReference>
<dbReference type="Gene3D" id="1.20.58.530">
    <property type="match status" value="1"/>
</dbReference>
<dbReference type="SUPFAM" id="SSF52540">
    <property type="entry name" value="P-loop containing nucleoside triphosphate hydrolases"/>
    <property type="match status" value="1"/>
</dbReference>
<dbReference type="SMART" id="SM00015">
    <property type="entry name" value="IQ"/>
    <property type="match status" value="2"/>
</dbReference>
<feature type="region of interest" description="Disordered" evidence="7">
    <location>
        <begin position="1622"/>
        <end position="1648"/>
    </location>
</feature>
<evidence type="ECO:0000256" key="6">
    <source>
        <dbReference type="PROSITE-ProRule" id="PRU00782"/>
    </source>
</evidence>
<dbReference type="Pfam" id="PF00063">
    <property type="entry name" value="Myosin_head"/>
    <property type="match status" value="1"/>
</dbReference>
<dbReference type="SMART" id="SM00242">
    <property type="entry name" value="MYSc"/>
    <property type="match status" value="1"/>
</dbReference>
<dbReference type="GO" id="GO:0051015">
    <property type="term" value="F:actin filament binding"/>
    <property type="evidence" value="ECO:0007669"/>
    <property type="project" value="TreeGrafter"/>
</dbReference>
<feature type="compositionally biased region" description="Polar residues" evidence="7">
    <location>
        <begin position="233"/>
        <end position="247"/>
    </location>
</feature>
<evidence type="ECO:0000256" key="7">
    <source>
        <dbReference type="SAM" id="MobiDB-lite"/>
    </source>
</evidence>
<feature type="compositionally biased region" description="Low complexity" evidence="7">
    <location>
        <begin position="379"/>
        <end position="402"/>
    </location>
</feature>
<evidence type="ECO:0000256" key="3">
    <source>
        <dbReference type="ARBA" id="ARBA00023123"/>
    </source>
</evidence>
<dbReference type="GO" id="GO:0005524">
    <property type="term" value="F:ATP binding"/>
    <property type="evidence" value="ECO:0007669"/>
    <property type="project" value="UniProtKB-UniRule"/>
</dbReference>
<dbReference type="GO" id="GO:0007015">
    <property type="term" value="P:actin filament organization"/>
    <property type="evidence" value="ECO:0007669"/>
    <property type="project" value="TreeGrafter"/>
</dbReference>
<dbReference type="OrthoDB" id="10055605at2759"/>
<feature type="binding site" evidence="6">
    <location>
        <begin position="684"/>
        <end position="691"/>
    </location>
    <ligand>
        <name>ATP</name>
        <dbReference type="ChEBI" id="CHEBI:30616"/>
    </ligand>
</feature>
<dbReference type="GO" id="GO:0005902">
    <property type="term" value="C:microvillus"/>
    <property type="evidence" value="ECO:0007669"/>
    <property type="project" value="TreeGrafter"/>
</dbReference>
<comment type="similarity">
    <text evidence="6">Belongs to the TRAFAC class myosin-kinesin ATPase superfamily. Myosin family.</text>
</comment>
<dbReference type="PROSITE" id="PS51757">
    <property type="entry name" value="TH1"/>
    <property type="match status" value="1"/>
</dbReference>
<feature type="compositionally biased region" description="Basic and acidic residues" evidence="7">
    <location>
        <begin position="276"/>
        <end position="290"/>
    </location>
</feature>
<dbReference type="Gene3D" id="1.20.5.190">
    <property type="match status" value="1"/>
</dbReference>
<dbReference type="Gene3D" id="3.40.850.10">
    <property type="entry name" value="Kinesin motor domain"/>
    <property type="match status" value="1"/>
</dbReference>
<dbReference type="InterPro" id="IPR010926">
    <property type="entry name" value="Myosin_TH1"/>
</dbReference>
<dbReference type="Gene3D" id="1.10.10.820">
    <property type="match status" value="1"/>
</dbReference>
<feature type="compositionally biased region" description="Acidic residues" evidence="7">
    <location>
        <begin position="300"/>
        <end position="312"/>
    </location>
</feature>
<feature type="compositionally biased region" description="Low complexity" evidence="7">
    <location>
        <begin position="197"/>
        <end position="209"/>
    </location>
</feature>
<keyword evidence="3 6" id="KW-0518">Myosin</keyword>
<feature type="region of interest" description="Actin-binding" evidence="6">
    <location>
        <begin position="1170"/>
        <end position="1192"/>
    </location>
</feature>
<evidence type="ECO:0000256" key="2">
    <source>
        <dbReference type="ARBA" id="ARBA00022840"/>
    </source>
</evidence>
<dbReference type="Gene3D" id="1.20.120.720">
    <property type="entry name" value="Myosin VI head, motor domain, U50 subdomain"/>
    <property type="match status" value="1"/>
</dbReference>
<dbReference type="PANTHER" id="PTHR13140:SF802">
    <property type="entry name" value="UNCONVENTIONAL MYOSIN-IB ISOFORM X1"/>
    <property type="match status" value="1"/>
</dbReference>
<dbReference type="PRINTS" id="PR00193">
    <property type="entry name" value="MYOSINHEAVY"/>
</dbReference>